<keyword evidence="8" id="KW-1185">Reference proteome</keyword>
<comment type="subcellular location">
    <subcellularLocation>
        <location evidence="1">Membrane</location>
        <topology evidence="1">Multi-pass membrane protein</topology>
    </subcellularLocation>
</comment>
<evidence type="ECO:0000313" key="8">
    <source>
        <dbReference type="Proteomes" id="UP000011715"/>
    </source>
</evidence>
<organism evidence="7 8">
    <name type="scientific">Magnaporthiopsis poae (strain ATCC 64411 / 73-15)</name>
    <name type="common">Kentucky bluegrass fungus</name>
    <name type="synonym">Magnaporthe poae</name>
    <dbReference type="NCBI Taxonomy" id="644358"/>
    <lineage>
        <taxon>Eukaryota</taxon>
        <taxon>Fungi</taxon>
        <taxon>Dikarya</taxon>
        <taxon>Ascomycota</taxon>
        <taxon>Pezizomycotina</taxon>
        <taxon>Sordariomycetes</taxon>
        <taxon>Sordariomycetidae</taxon>
        <taxon>Magnaporthales</taxon>
        <taxon>Magnaporthaceae</taxon>
        <taxon>Magnaporthiopsis</taxon>
    </lineage>
</organism>
<feature type="transmembrane region" description="Helical" evidence="5">
    <location>
        <begin position="92"/>
        <end position="114"/>
    </location>
</feature>
<evidence type="ECO:0000256" key="3">
    <source>
        <dbReference type="ARBA" id="ARBA00022989"/>
    </source>
</evidence>
<evidence type="ECO:0000256" key="4">
    <source>
        <dbReference type="ARBA" id="ARBA00023136"/>
    </source>
</evidence>
<feature type="transmembrane region" description="Helical" evidence="5">
    <location>
        <begin position="208"/>
        <end position="229"/>
    </location>
</feature>
<evidence type="ECO:0000256" key="1">
    <source>
        <dbReference type="ARBA" id="ARBA00004141"/>
    </source>
</evidence>
<proteinExistence type="predicted"/>
<feature type="transmembrane region" description="Helical" evidence="5">
    <location>
        <begin position="126"/>
        <end position="145"/>
    </location>
</feature>
<keyword evidence="3 5" id="KW-1133">Transmembrane helix</keyword>
<dbReference type="OrthoDB" id="3358017at2759"/>
<dbReference type="OMA" id="TAAHTWR"/>
<dbReference type="Proteomes" id="UP000011715">
    <property type="component" value="Unassembled WGS sequence"/>
</dbReference>
<evidence type="ECO:0000256" key="5">
    <source>
        <dbReference type="SAM" id="Phobius"/>
    </source>
</evidence>
<dbReference type="Pfam" id="PF04479">
    <property type="entry name" value="RTA1"/>
    <property type="match status" value="1"/>
</dbReference>
<dbReference type="AlphaFoldDB" id="A0A0C4E954"/>
<accession>A0A0C4E954</accession>
<evidence type="ECO:0000313" key="7">
    <source>
        <dbReference type="EnsemblFungi" id="MAPG_09132T0"/>
    </source>
</evidence>
<dbReference type="EMBL" id="ADBL01002242">
    <property type="status" value="NOT_ANNOTATED_CDS"/>
    <property type="molecule type" value="Genomic_DNA"/>
</dbReference>
<gene>
    <name evidence="6" type="ORF">MAPG_09132</name>
</gene>
<dbReference type="eggNOG" id="ENOG502QURG">
    <property type="taxonomic scope" value="Eukaryota"/>
</dbReference>
<reference evidence="8" key="2">
    <citation type="submission" date="2010-05" db="EMBL/GenBank/DDBJ databases">
        <title>The genome sequence of Magnaporthe poae strain ATCC 64411.</title>
        <authorList>
            <person name="Ma L.-J."/>
            <person name="Dead R."/>
            <person name="Young S."/>
            <person name="Zeng Q."/>
            <person name="Koehrsen M."/>
            <person name="Alvarado L."/>
            <person name="Berlin A."/>
            <person name="Chapman S.B."/>
            <person name="Chen Z."/>
            <person name="Freedman E."/>
            <person name="Gellesch M."/>
            <person name="Goldberg J."/>
            <person name="Griggs A."/>
            <person name="Gujja S."/>
            <person name="Heilman E.R."/>
            <person name="Heiman D."/>
            <person name="Hepburn T."/>
            <person name="Howarth C."/>
            <person name="Jen D."/>
            <person name="Larson L."/>
            <person name="Mehta T."/>
            <person name="Neiman D."/>
            <person name="Pearson M."/>
            <person name="Roberts A."/>
            <person name="Saif S."/>
            <person name="Shea T."/>
            <person name="Shenoy N."/>
            <person name="Sisk P."/>
            <person name="Stolte C."/>
            <person name="Sykes S."/>
            <person name="Walk T."/>
            <person name="White J."/>
            <person name="Yandava C."/>
            <person name="Haas B."/>
            <person name="Nusbaum C."/>
            <person name="Birren B."/>
        </authorList>
    </citation>
    <scope>NUCLEOTIDE SEQUENCE [LARGE SCALE GENOMIC DNA]</scope>
    <source>
        <strain evidence="8">ATCC 64411 / 73-15</strain>
    </source>
</reference>
<evidence type="ECO:0008006" key="9">
    <source>
        <dbReference type="Google" id="ProtNLM"/>
    </source>
</evidence>
<keyword evidence="4 5" id="KW-0472">Membrane</keyword>
<keyword evidence="2 5" id="KW-0812">Transmembrane</keyword>
<sequence>MASNTPTSGTGEDAGKIDFQLYRYDPSLPGAVAAVTIFAVATILHFKMIFQRKSYYFTAFAIGGIFEAVGYVGRAMSHFNKTGLIPFIMQSLLILLAPALFAASIYAILGRLIIALRATHIAPIKASYTTKIFVGGDVLSFFLQMAGGGLQAKGGLDMFDIGEKIILVGLFIQITFFGVFIVNAAVFHRRLFRQPPLLANIPWQRHLFVLYGVSVFILVRNIFRVVEYLQGNDGYLISNEIFLYIFDMALMAGVMVLFLIWYVDDLNPEAWKIDEGVALSEGLSEPIGGR</sequence>
<dbReference type="STRING" id="644358.A0A0C4E954"/>
<dbReference type="PANTHER" id="PTHR31465:SF1">
    <property type="entry name" value="PROTEIN RTA1-RELATED"/>
    <property type="match status" value="1"/>
</dbReference>
<reference evidence="6" key="1">
    <citation type="submission" date="2010-05" db="EMBL/GenBank/DDBJ databases">
        <title>The Genome Sequence of Magnaporthe poae strain ATCC 64411.</title>
        <authorList>
            <consortium name="The Broad Institute Genome Sequencing Platform"/>
            <consortium name="Broad Institute Genome Sequencing Center for Infectious Disease"/>
            <person name="Ma L.-J."/>
            <person name="Dead R."/>
            <person name="Young S."/>
            <person name="Zeng Q."/>
            <person name="Koehrsen M."/>
            <person name="Alvarado L."/>
            <person name="Berlin A."/>
            <person name="Chapman S.B."/>
            <person name="Chen Z."/>
            <person name="Freedman E."/>
            <person name="Gellesch M."/>
            <person name="Goldberg J."/>
            <person name="Griggs A."/>
            <person name="Gujja S."/>
            <person name="Heilman E.R."/>
            <person name="Heiman D."/>
            <person name="Hepburn T."/>
            <person name="Howarth C."/>
            <person name="Jen D."/>
            <person name="Larson L."/>
            <person name="Mehta T."/>
            <person name="Neiman D."/>
            <person name="Pearson M."/>
            <person name="Roberts A."/>
            <person name="Saif S."/>
            <person name="Shea T."/>
            <person name="Shenoy N."/>
            <person name="Sisk P."/>
            <person name="Stolte C."/>
            <person name="Sykes S."/>
            <person name="Walk T."/>
            <person name="White J."/>
            <person name="Yandava C."/>
            <person name="Haas B."/>
            <person name="Nusbaum C."/>
            <person name="Birren B."/>
        </authorList>
    </citation>
    <scope>NUCLEOTIDE SEQUENCE</scope>
    <source>
        <strain evidence="6">ATCC 64411</strain>
    </source>
</reference>
<feature type="transmembrane region" description="Helical" evidence="5">
    <location>
        <begin position="28"/>
        <end position="46"/>
    </location>
</feature>
<evidence type="ECO:0000256" key="2">
    <source>
        <dbReference type="ARBA" id="ARBA00022692"/>
    </source>
</evidence>
<dbReference type="InterPro" id="IPR007568">
    <property type="entry name" value="RTA1"/>
</dbReference>
<name>A0A0C4E954_MAGP6</name>
<reference evidence="7" key="5">
    <citation type="submission" date="2015-06" db="UniProtKB">
        <authorList>
            <consortium name="EnsemblFungi"/>
        </authorList>
    </citation>
    <scope>IDENTIFICATION</scope>
    <source>
        <strain evidence="7">ATCC 64411</strain>
    </source>
</reference>
<feature type="transmembrane region" description="Helical" evidence="5">
    <location>
        <begin position="55"/>
        <end position="72"/>
    </location>
</feature>
<protein>
    <recommendedName>
        <fullName evidence="9">RTA1 domain-containing protein</fullName>
    </recommendedName>
</protein>
<reference evidence="6" key="3">
    <citation type="submission" date="2011-03" db="EMBL/GenBank/DDBJ databases">
        <title>Annotation of Magnaporthe poae ATCC 64411.</title>
        <authorList>
            <person name="Ma L.-J."/>
            <person name="Dead R."/>
            <person name="Young S.K."/>
            <person name="Zeng Q."/>
            <person name="Gargeya S."/>
            <person name="Fitzgerald M."/>
            <person name="Haas B."/>
            <person name="Abouelleil A."/>
            <person name="Alvarado L."/>
            <person name="Arachchi H.M."/>
            <person name="Berlin A."/>
            <person name="Brown A."/>
            <person name="Chapman S.B."/>
            <person name="Chen Z."/>
            <person name="Dunbar C."/>
            <person name="Freedman E."/>
            <person name="Gearin G."/>
            <person name="Gellesch M."/>
            <person name="Goldberg J."/>
            <person name="Griggs A."/>
            <person name="Gujja S."/>
            <person name="Heiman D."/>
            <person name="Howarth C."/>
            <person name="Larson L."/>
            <person name="Lui A."/>
            <person name="MacDonald P.J.P."/>
            <person name="Mehta T."/>
            <person name="Montmayeur A."/>
            <person name="Murphy C."/>
            <person name="Neiman D."/>
            <person name="Pearson M."/>
            <person name="Priest M."/>
            <person name="Roberts A."/>
            <person name="Saif S."/>
            <person name="Shea T."/>
            <person name="Shenoy N."/>
            <person name="Sisk P."/>
            <person name="Stolte C."/>
            <person name="Sykes S."/>
            <person name="Yandava C."/>
            <person name="Wortman J."/>
            <person name="Nusbaum C."/>
            <person name="Birren B."/>
        </authorList>
    </citation>
    <scope>NUCLEOTIDE SEQUENCE</scope>
    <source>
        <strain evidence="6">ATCC 64411</strain>
    </source>
</reference>
<dbReference type="EMBL" id="GL876974">
    <property type="protein sequence ID" value="KLU90166.1"/>
    <property type="molecule type" value="Genomic_DNA"/>
</dbReference>
<feature type="transmembrane region" description="Helical" evidence="5">
    <location>
        <begin position="241"/>
        <end position="263"/>
    </location>
</feature>
<feature type="transmembrane region" description="Helical" evidence="5">
    <location>
        <begin position="165"/>
        <end position="187"/>
    </location>
</feature>
<dbReference type="GO" id="GO:0016020">
    <property type="term" value="C:membrane"/>
    <property type="evidence" value="ECO:0007669"/>
    <property type="project" value="UniProtKB-SubCell"/>
</dbReference>
<dbReference type="EnsemblFungi" id="MAPG_09132T0">
    <property type="protein sequence ID" value="MAPG_09132T0"/>
    <property type="gene ID" value="MAPG_09132"/>
</dbReference>
<dbReference type="PANTHER" id="PTHR31465">
    <property type="entry name" value="PROTEIN RTA1-RELATED"/>
    <property type="match status" value="1"/>
</dbReference>
<evidence type="ECO:0000313" key="6">
    <source>
        <dbReference type="EMBL" id="KLU90166.1"/>
    </source>
</evidence>
<dbReference type="VEuPathDB" id="FungiDB:MAPG_09132"/>
<reference evidence="7" key="4">
    <citation type="journal article" date="2015" name="G3 (Bethesda)">
        <title>Genome sequences of three phytopathogenic species of the Magnaporthaceae family of fungi.</title>
        <authorList>
            <person name="Okagaki L.H."/>
            <person name="Nunes C.C."/>
            <person name="Sailsbery J."/>
            <person name="Clay B."/>
            <person name="Brown D."/>
            <person name="John T."/>
            <person name="Oh Y."/>
            <person name="Young N."/>
            <person name="Fitzgerald M."/>
            <person name="Haas B.J."/>
            <person name="Zeng Q."/>
            <person name="Young S."/>
            <person name="Adiconis X."/>
            <person name="Fan L."/>
            <person name="Levin J.Z."/>
            <person name="Mitchell T.K."/>
            <person name="Okubara P.A."/>
            <person name="Farman M.L."/>
            <person name="Kohn L.M."/>
            <person name="Birren B."/>
            <person name="Ma L.-J."/>
            <person name="Dean R.A."/>
        </authorList>
    </citation>
    <scope>NUCLEOTIDE SEQUENCE</scope>
    <source>
        <strain evidence="7">ATCC 64411 / 73-15</strain>
    </source>
</reference>